<dbReference type="KEGG" id="gsh:117351792"/>
<dbReference type="OrthoDB" id="7536094at2759"/>
<dbReference type="GO" id="GO:0070531">
    <property type="term" value="C:BRCA1-A complex"/>
    <property type="evidence" value="ECO:0007669"/>
    <property type="project" value="InterPro"/>
</dbReference>
<evidence type="ECO:0000256" key="8">
    <source>
        <dbReference type="ARBA" id="ARBA00023242"/>
    </source>
</evidence>
<evidence type="ECO:0000313" key="13">
    <source>
        <dbReference type="Proteomes" id="UP000515159"/>
    </source>
</evidence>
<evidence type="ECO:0000259" key="12">
    <source>
        <dbReference type="Pfam" id="PF18282"/>
    </source>
</evidence>
<dbReference type="PANTHER" id="PTHR15932">
    <property type="entry name" value="UBIQUITIN INTERACTION MOTIF-CONTAINING PROTEIN 1"/>
    <property type="match status" value="1"/>
</dbReference>
<dbReference type="InParanoid" id="A0A6P8P396"/>
<proteinExistence type="inferred from homology"/>
<dbReference type="PANTHER" id="PTHR15932:SF2">
    <property type="entry name" value="BRCA1-A COMPLEX SUBUNIT RAP80"/>
    <property type="match status" value="1"/>
</dbReference>
<dbReference type="GO" id="GO:0070530">
    <property type="term" value="F:K63-linked polyubiquitin modification-dependent protein binding"/>
    <property type="evidence" value="ECO:0007669"/>
    <property type="project" value="InterPro"/>
</dbReference>
<evidence type="ECO:0000256" key="4">
    <source>
        <dbReference type="ARBA" id="ARBA00022737"/>
    </source>
</evidence>
<evidence type="ECO:0000256" key="9">
    <source>
        <dbReference type="ARBA" id="ARBA00029973"/>
    </source>
</evidence>
<dbReference type="GO" id="GO:0042393">
    <property type="term" value="F:histone binding"/>
    <property type="evidence" value="ECO:0007669"/>
    <property type="project" value="TreeGrafter"/>
</dbReference>
<dbReference type="AlphaFoldDB" id="A0A6P8P396"/>
<evidence type="ECO:0000256" key="1">
    <source>
        <dbReference type="ARBA" id="ARBA00004123"/>
    </source>
</evidence>
<evidence type="ECO:0000256" key="2">
    <source>
        <dbReference type="ARBA" id="ARBA00006465"/>
    </source>
</evidence>
<comment type="subcellular location">
    <subcellularLocation>
        <location evidence="1">Nucleus</location>
    </subcellularLocation>
</comment>
<evidence type="ECO:0000256" key="6">
    <source>
        <dbReference type="ARBA" id="ARBA00022853"/>
    </source>
</evidence>
<dbReference type="GO" id="GO:0006325">
    <property type="term" value="P:chromatin organization"/>
    <property type="evidence" value="ECO:0007669"/>
    <property type="project" value="UniProtKB-KW"/>
</dbReference>
<evidence type="ECO:0000256" key="11">
    <source>
        <dbReference type="SAM" id="MobiDB-lite"/>
    </source>
</evidence>
<dbReference type="SMART" id="SM00726">
    <property type="entry name" value="UIM"/>
    <property type="match status" value="2"/>
</dbReference>
<evidence type="ECO:0000256" key="7">
    <source>
        <dbReference type="ARBA" id="ARBA00023204"/>
    </source>
</evidence>
<keyword evidence="5" id="KW-0227">DNA damage</keyword>
<reference evidence="14" key="1">
    <citation type="submission" date="2025-08" db="UniProtKB">
        <authorList>
            <consortium name="RefSeq"/>
        </authorList>
    </citation>
    <scope>IDENTIFICATION</scope>
</reference>
<dbReference type="InterPro" id="IPR040714">
    <property type="entry name" value="RAP80_UIM"/>
</dbReference>
<dbReference type="GO" id="GO:0045739">
    <property type="term" value="P:positive regulation of DNA repair"/>
    <property type="evidence" value="ECO:0007669"/>
    <property type="project" value="TreeGrafter"/>
</dbReference>
<comment type="similarity">
    <text evidence="2">Belongs to the RAP80 family.</text>
</comment>
<accession>A0A6P8P396</accession>
<dbReference type="Proteomes" id="UP000515159">
    <property type="component" value="Chromosome 18"/>
</dbReference>
<feature type="compositionally biased region" description="Acidic residues" evidence="11">
    <location>
        <begin position="57"/>
        <end position="67"/>
    </location>
</feature>
<dbReference type="InterPro" id="IPR038868">
    <property type="entry name" value="RAP80"/>
</dbReference>
<feature type="region of interest" description="Disordered" evidence="11">
    <location>
        <begin position="48"/>
        <end position="67"/>
    </location>
</feature>
<keyword evidence="6" id="KW-0156">Chromatin regulator</keyword>
<keyword evidence="8" id="KW-0539">Nucleus</keyword>
<evidence type="ECO:0000256" key="10">
    <source>
        <dbReference type="ARBA" id="ARBA00031558"/>
    </source>
</evidence>
<gene>
    <name evidence="14" type="primary">LOC117351792</name>
</gene>
<dbReference type="GeneID" id="117351792"/>
<keyword evidence="13" id="KW-1185">Reference proteome</keyword>
<evidence type="ECO:0000256" key="5">
    <source>
        <dbReference type="ARBA" id="ARBA00022763"/>
    </source>
</evidence>
<protein>
    <recommendedName>
        <fullName evidence="3">BRCA1-A complex subunit RAP80</fullName>
    </recommendedName>
    <alternativeName>
        <fullName evidence="10">Receptor-associated protein 80</fullName>
    </alternativeName>
    <alternativeName>
        <fullName evidence="9">Ubiquitin interaction motif-containing protein 1</fullName>
    </alternativeName>
</protein>
<dbReference type="InterPro" id="IPR003903">
    <property type="entry name" value="UIM_dom"/>
</dbReference>
<dbReference type="Gene3D" id="6.10.250.1800">
    <property type="match status" value="1"/>
</dbReference>
<dbReference type="Pfam" id="PF18282">
    <property type="entry name" value="RAP80_UIM"/>
    <property type="match status" value="1"/>
</dbReference>
<dbReference type="PROSITE" id="PS50330">
    <property type="entry name" value="UIM"/>
    <property type="match status" value="1"/>
</dbReference>
<name>A0A6P8P396_GEOSA</name>
<sequence length="188" mass="21308">MRRLRTRDGECGGLSEAPALCLLSVVSRLLIPVASEYKMPRKRRKGNIEGAGLQTLEGEEEAEEEEDCEEREQRSLRGVKKCSSVDACIVISDSEGEQEMLEKNGLQNRRTKLHLDRVKLAAKRRVAQMTEEEQLALAVKMSEQEASDMNSQQEKEEELLRKAIAASLNVNFQKSLKAYFISKAFHHM</sequence>
<keyword evidence="4" id="KW-0677">Repeat</keyword>
<evidence type="ECO:0000313" key="14">
    <source>
        <dbReference type="RefSeq" id="XP_033783497.1"/>
    </source>
</evidence>
<dbReference type="RefSeq" id="XP_033783497.1">
    <property type="nucleotide sequence ID" value="XM_033927606.1"/>
</dbReference>
<dbReference type="GO" id="GO:0006302">
    <property type="term" value="P:double-strand break repair"/>
    <property type="evidence" value="ECO:0007669"/>
    <property type="project" value="InterPro"/>
</dbReference>
<organism evidence="13 14">
    <name type="scientific">Geotrypetes seraphini</name>
    <name type="common">Gaboon caecilian</name>
    <name type="synonym">Caecilia seraphini</name>
    <dbReference type="NCBI Taxonomy" id="260995"/>
    <lineage>
        <taxon>Eukaryota</taxon>
        <taxon>Metazoa</taxon>
        <taxon>Chordata</taxon>
        <taxon>Craniata</taxon>
        <taxon>Vertebrata</taxon>
        <taxon>Euteleostomi</taxon>
        <taxon>Amphibia</taxon>
        <taxon>Gymnophiona</taxon>
        <taxon>Geotrypetes</taxon>
    </lineage>
</organism>
<feature type="domain" description="RAP80 N-terminal" evidence="12">
    <location>
        <begin position="122"/>
        <end position="170"/>
    </location>
</feature>
<keyword evidence="7" id="KW-0234">DNA repair</keyword>
<evidence type="ECO:0000256" key="3">
    <source>
        <dbReference type="ARBA" id="ARBA00021660"/>
    </source>
</evidence>